<gene>
    <name evidence="1" type="ORF">LNL84_12435</name>
</gene>
<evidence type="ECO:0000313" key="2">
    <source>
        <dbReference type="Proteomes" id="UP001139488"/>
    </source>
</evidence>
<keyword evidence="2" id="KW-1185">Reference proteome</keyword>
<reference evidence="1" key="1">
    <citation type="submission" date="2021-11" db="EMBL/GenBank/DDBJ databases">
        <title>Vibrio ZSDE26 sp. nov. and Vibrio ZSDZ34 sp. nov., isolated from coastal seawater in Qingdao.</title>
        <authorList>
            <person name="Zhang P."/>
        </authorList>
    </citation>
    <scope>NUCLEOTIDE SEQUENCE</scope>
    <source>
        <strain evidence="1">ZSDZ34</strain>
    </source>
</reference>
<dbReference type="RefSeq" id="WP_244357826.1">
    <property type="nucleotide sequence ID" value="NZ_JAJNNZ010000009.1"/>
</dbReference>
<protein>
    <submittedName>
        <fullName evidence="1">Uncharacterized protein</fullName>
    </submittedName>
</protein>
<accession>A0A9X1WJ34</accession>
<dbReference type="EMBL" id="JAJNNZ010000009">
    <property type="protein sequence ID" value="MCJ2377639.1"/>
    <property type="molecule type" value="Genomic_DNA"/>
</dbReference>
<dbReference type="Proteomes" id="UP001139488">
    <property type="component" value="Unassembled WGS sequence"/>
</dbReference>
<comment type="caution">
    <text evidence="1">The sequence shown here is derived from an EMBL/GenBank/DDBJ whole genome shotgun (WGS) entry which is preliminary data.</text>
</comment>
<sequence length="175" mass="20183">MSVYGEYLKDDRLDRTVGADTHIYAHAHLNHSQLEQGIDLVIEAGKAGEVWDRRIELYFDEYVVAIGFGTLGHPPYVWIMSDEQVEMKTFEVEDSGYSMHFNDILSALGFERKAVLTEVESGALMSKAMNIIRDIYFELGTDLEVREQNLHEAEVHRARYLTEQQLEVRTRLKSI</sequence>
<name>A0A9X1WJ34_9VIBR</name>
<evidence type="ECO:0000313" key="1">
    <source>
        <dbReference type="EMBL" id="MCJ2377639.1"/>
    </source>
</evidence>
<proteinExistence type="predicted"/>
<organism evidence="1 2">
    <name type="scientific">Vibrio gelatinilyticus</name>
    <dbReference type="NCBI Taxonomy" id="2893468"/>
    <lineage>
        <taxon>Bacteria</taxon>
        <taxon>Pseudomonadati</taxon>
        <taxon>Pseudomonadota</taxon>
        <taxon>Gammaproteobacteria</taxon>
        <taxon>Vibrionales</taxon>
        <taxon>Vibrionaceae</taxon>
        <taxon>Vibrio</taxon>
    </lineage>
</organism>
<dbReference type="AlphaFoldDB" id="A0A9X1WJ34"/>